<dbReference type="Proteomes" id="UP000256304">
    <property type="component" value="Unassembled WGS sequence"/>
</dbReference>
<comment type="caution">
    <text evidence="1">The sequence shown here is derived from an EMBL/GenBank/DDBJ whole genome shotgun (WGS) entry which is preliminary data.</text>
</comment>
<proteinExistence type="predicted"/>
<protein>
    <submittedName>
        <fullName evidence="1">Uncharacterized protein</fullName>
    </submittedName>
</protein>
<evidence type="ECO:0000313" key="1">
    <source>
        <dbReference type="EMBL" id="REE69478.1"/>
    </source>
</evidence>
<dbReference type="EMBL" id="QTTN01000034">
    <property type="protein sequence ID" value="REE69478.1"/>
    <property type="molecule type" value="Genomic_DNA"/>
</dbReference>
<sequence length="43" mass="4870">MPEPIKPTFMSRSGFTLLSHNVFQIWNSALEHLLTKSPLISTV</sequence>
<evidence type="ECO:0000313" key="2">
    <source>
        <dbReference type="Proteomes" id="UP000256304"/>
    </source>
</evidence>
<name>A0A3D9R265_9BACL</name>
<keyword evidence="2" id="KW-1185">Reference proteome</keyword>
<accession>A0A3D9R265</accession>
<gene>
    <name evidence="1" type="ORF">A8990_13410</name>
</gene>
<dbReference type="AlphaFoldDB" id="A0A3D9R265"/>
<organism evidence="1 2">
    <name type="scientific">Paenibacillus taihuensis</name>
    <dbReference type="NCBI Taxonomy" id="1156355"/>
    <lineage>
        <taxon>Bacteria</taxon>
        <taxon>Bacillati</taxon>
        <taxon>Bacillota</taxon>
        <taxon>Bacilli</taxon>
        <taxon>Bacillales</taxon>
        <taxon>Paenibacillaceae</taxon>
        <taxon>Paenibacillus</taxon>
    </lineage>
</organism>
<reference evidence="1 2" key="1">
    <citation type="submission" date="2018-08" db="EMBL/GenBank/DDBJ databases">
        <title>Genomic Encyclopedia of Type Strains, Phase III (KMG-III): the genomes of soil and plant-associated and newly described type strains.</title>
        <authorList>
            <person name="Whitman W."/>
        </authorList>
    </citation>
    <scope>NUCLEOTIDE SEQUENCE [LARGE SCALE GENOMIC DNA]</scope>
    <source>
        <strain evidence="1 2">CGMCC 1.10966</strain>
    </source>
</reference>